<dbReference type="InterPro" id="IPR009483">
    <property type="entry name" value="IpaD/BipD/SipD"/>
</dbReference>
<dbReference type="EMBL" id="LT629777">
    <property type="protein sequence ID" value="SDT43561.1"/>
    <property type="molecule type" value="Genomic_DNA"/>
</dbReference>
<comment type="subcellular location">
    <subcellularLocation>
        <location evidence="1">Secreted</location>
    </subcellularLocation>
</comment>
<organism evidence="6 7">
    <name type="scientific">Pseudomonas asplenii</name>
    <dbReference type="NCBI Taxonomy" id="53407"/>
    <lineage>
        <taxon>Bacteria</taxon>
        <taxon>Pseudomonadati</taxon>
        <taxon>Pseudomonadota</taxon>
        <taxon>Gammaproteobacteria</taxon>
        <taxon>Pseudomonadales</taxon>
        <taxon>Pseudomonadaceae</taxon>
        <taxon>Pseudomonas</taxon>
    </lineage>
</organism>
<keyword evidence="3" id="KW-0964">Secreted</keyword>
<dbReference type="Proteomes" id="UP000199524">
    <property type="component" value="Chromosome I"/>
</dbReference>
<comment type="similarity">
    <text evidence="2">Belongs to the invasin protein D family.</text>
</comment>
<keyword evidence="5" id="KW-0175">Coiled coil</keyword>
<name>A0A1H2AC66_9PSED</name>
<dbReference type="AlphaFoldDB" id="A0A1H2AC66"/>
<evidence type="ECO:0000256" key="4">
    <source>
        <dbReference type="ARBA" id="ARBA00023026"/>
    </source>
</evidence>
<dbReference type="GeneID" id="300210546"/>
<evidence type="ECO:0000313" key="6">
    <source>
        <dbReference type="EMBL" id="SDT43561.1"/>
    </source>
</evidence>
<dbReference type="GO" id="GO:0005576">
    <property type="term" value="C:extracellular region"/>
    <property type="evidence" value="ECO:0007669"/>
    <property type="project" value="UniProtKB-SubCell"/>
</dbReference>
<dbReference type="RefSeq" id="WP_090210758.1">
    <property type="nucleotide sequence ID" value="NZ_LT629777.1"/>
</dbReference>
<evidence type="ECO:0000256" key="2">
    <source>
        <dbReference type="ARBA" id="ARBA00007741"/>
    </source>
</evidence>
<evidence type="ECO:0000256" key="1">
    <source>
        <dbReference type="ARBA" id="ARBA00004613"/>
    </source>
</evidence>
<evidence type="ECO:0000256" key="5">
    <source>
        <dbReference type="ARBA" id="ARBA00023054"/>
    </source>
</evidence>
<dbReference type="SUPFAM" id="SSF140693">
    <property type="entry name" value="IpaD-like"/>
    <property type="match status" value="1"/>
</dbReference>
<dbReference type="Pfam" id="PF06511">
    <property type="entry name" value="T3SS_TC"/>
    <property type="match status" value="1"/>
</dbReference>
<evidence type="ECO:0000313" key="7">
    <source>
        <dbReference type="Proteomes" id="UP000199524"/>
    </source>
</evidence>
<keyword evidence="7" id="KW-1185">Reference proteome</keyword>
<keyword evidence="4" id="KW-0843">Virulence</keyword>
<dbReference type="Gene3D" id="1.20.1710.10">
    <property type="entry name" value="IpaD-like"/>
    <property type="match status" value="1"/>
</dbReference>
<proteinExistence type="inferred from homology"/>
<evidence type="ECO:0000256" key="3">
    <source>
        <dbReference type="ARBA" id="ARBA00022525"/>
    </source>
</evidence>
<accession>A0A1H2AC66</accession>
<sequence>MEISNHTTTAIANLDIDAAVVQAASEPQEPVPVAAPNEPLDAVLRDIQGQLERLRPKNLHGARQLLEAAKAAQGASPHEASELTPYLACVEQVQRWQDDLLQSGDTMRKVIALLDENSNSRQYGEKVLGQRQKVLEQLSTAMIEGTDGRAAIATWQASVIEQLSGLLPGEIRAQGDKMQVQVPAFFDQLIELIDLIGDGYLSVHQNIVRKYSAFFDTFNSKITSKLQQWMTAVNEGKDIELDVAELKKALQELMADLDGVLFNGSKADAKNWCEALGLPATSLKENADGTWSVMIDLSPLEQMIEDLDKFDLDDQGKVVLDSASFQAWQSGFNAQTDRLKNKLQEFTQKYSSANSTYDNFIKVLSNHINQFADMLKAMAHF</sequence>
<gene>
    <name evidence="6" type="ORF">SAMN05216598_5715</name>
</gene>
<protein>
    <submittedName>
        <fullName evidence="6">Type III effector protein IpaD/SipD/SspD</fullName>
    </submittedName>
</protein>
<reference evidence="7" key="1">
    <citation type="submission" date="2016-10" db="EMBL/GenBank/DDBJ databases">
        <authorList>
            <person name="Varghese N."/>
            <person name="Submissions S."/>
        </authorList>
    </citation>
    <scope>NUCLEOTIDE SEQUENCE [LARGE SCALE GENOMIC DNA]</scope>
    <source>
        <strain evidence="7">ATCC 23835</strain>
    </source>
</reference>
<dbReference type="InterPro" id="IPR036708">
    <property type="entry name" value="BipD-like_sf"/>
</dbReference>